<name>U4LUB1_PYROM</name>
<sequence length="34" mass="3627">MSVLCFIECPLGFVERLSTGPVSGSALRLVYGKP</sequence>
<accession>U4LUB1</accession>
<dbReference type="AlphaFoldDB" id="U4LUB1"/>
<organism evidence="1 2">
    <name type="scientific">Pyronema omphalodes (strain CBS 100304)</name>
    <name type="common">Pyronema confluens</name>
    <dbReference type="NCBI Taxonomy" id="1076935"/>
    <lineage>
        <taxon>Eukaryota</taxon>
        <taxon>Fungi</taxon>
        <taxon>Dikarya</taxon>
        <taxon>Ascomycota</taxon>
        <taxon>Pezizomycotina</taxon>
        <taxon>Pezizomycetes</taxon>
        <taxon>Pezizales</taxon>
        <taxon>Pyronemataceae</taxon>
        <taxon>Pyronema</taxon>
    </lineage>
</organism>
<proteinExistence type="predicted"/>
<evidence type="ECO:0000313" key="2">
    <source>
        <dbReference type="Proteomes" id="UP000018144"/>
    </source>
</evidence>
<evidence type="ECO:0000313" key="1">
    <source>
        <dbReference type="EMBL" id="CCX33545.1"/>
    </source>
</evidence>
<protein>
    <submittedName>
        <fullName evidence="1">Uncharacterized protein</fullName>
    </submittedName>
</protein>
<dbReference type="Proteomes" id="UP000018144">
    <property type="component" value="Unassembled WGS sequence"/>
</dbReference>
<gene>
    <name evidence="1" type="ORF">PCON_01387</name>
</gene>
<keyword evidence="2" id="KW-1185">Reference proteome</keyword>
<dbReference type="EMBL" id="HF936132">
    <property type="protein sequence ID" value="CCX33545.1"/>
    <property type="molecule type" value="Genomic_DNA"/>
</dbReference>
<reference evidence="1 2" key="1">
    <citation type="journal article" date="2013" name="PLoS Genet.">
        <title>The genome and development-dependent transcriptomes of Pyronema confluens: a window into fungal evolution.</title>
        <authorList>
            <person name="Traeger S."/>
            <person name="Altegoer F."/>
            <person name="Freitag M."/>
            <person name="Gabaldon T."/>
            <person name="Kempken F."/>
            <person name="Kumar A."/>
            <person name="Marcet-Houben M."/>
            <person name="Poggeler S."/>
            <person name="Stajich J.E."/>
            <person name="Nowrousian M."/>
        </authorList>
    </citation>
    <scope>NUCLEOTIDE SEQUENCE [LARGE SCALE GENOMIC DNA]</scope>
    <source>
        <strain evidence="2">CBS 100304</strain>
        <tissue evidence="1">Vegetative mycelium</tissue>
    </source>
</reference>